<sequence>IKILNIIFSLTSVFLCYLIVKQLFKSEKKALIACFLAATYPAFISYTSVNCSENMAMPFFLLSIYFFIKVADNSKPLYYLIFSGICVSIGNLFRMVAIIMIIAYIMYIILYFQKKWVNKVKGISFILISFAIPLVLVSYSLKTLNITEYNLWRGSESKWTSILKGSNMEHFGGWNEEDAQIPNKYNDDYDAVEKACKEIVFDRLTKNPLPKVIGFYATKYGAEWMEGDFAGTYWAKYSLEENSLGYKFASQFGIIANFFYLGLLIIICIGLFNKKQYLKNYPLNLLYIILIGYICFYIIIEKQNRYPFIVSWVFLILPFTINLERKKRNSL</sequence>
<dbReference type="Pfam" id="PF13231">
    <property type="entry name" value="PMT_2"/>
    <property type="match status" value="1"/>
</dbReference>
<evidence type="ECO:0000313" key="11">
    <source>
        <dbReference type="Proteomes" id="UP000430345"/>
    </source>
</evidence>
<dbReference type="AlphaFoldDB" id="A0A6I1MSL0"/>
<name>A0A6I1MSL0_9CLOT</name>
<proteinExistence type="predicted"/>
<evidence type="ECO:0000256" key="8">
    <source>
        <dbReference type="SAM" id="Phobius"/>
    </source>
</evidence>
<keyword evidence="5 8" id="KW-0812">Transmembrane</keyword>
<keyword evidence="6 8" id="KW-1133">Transmembrane helix</keyword>
<organism evidence="10 11">
    <name type="scientific">Clostridium tarantellae</name>
    <dbReference type="NCBI Taxonomy" id="39493"/>
    <lineage>
        <taxon>Bacteria</taxon>
        <taxon>Bacillati</taxon>
        <taxon>Bacillota</taxon>
        <taxon>Clostridia</taxon>
        <taxon>Eubacteriales</taxon>
        <taxon>Clostridiaceae</taxon>
        <taxon>Clostridium</taxon>
    </lineage>
</organism>
<dbReference type="GO" id="GO:0009103">
    <property type="term" value="P:lipopolysaccharide biosynthetic process"/>
    <property type="evidence" value="ECO:0007669"/>
    <property type="project" value="UniProtKB-ARBA"/>
</dbReference>
<keyword evidence="3" id="KW-0328">Glycosyltransferase</keyword>
<feature type="domain" description="Glycosyltransferase RgtA/B/C/D-like" evidence="9">
    <location>
        <begin position="3"/>
        <end position="132"/>
    </location>
</feature>
<dbReference type="InterPro" id="IPR050297">
    <property type="entry name" value="LipidA_mod_glycosyltrf_83"/>
</dbReference>
<keyword evidence="4 10" id="KW-0808">Transferase</keyword>
<feature type="transmembrane region" description="Helical" evidence="8">
    <location>
        <begin position="306"/>
        <end position="323"/>
    </location>
</feature>
<evidence type="ECO:0000256" key="6">
    <source>
        <dbReference type="ARBA" id="ARBA00022989"/>
    </source>
</evidence>
<dbReference type="Proteomes" id="UP000430345">
    <property type="component" value="Unassembled WGS sequence"/>
</dbReference>
<evidence type="ECO:0000256" key="7">
    <source>
        <dbReference type="ARBA" id="ARBA00023136"/>
    </source>
</evidence>
<feature type="transmembrane region" description="Helical" evidence="8">
    <location>
        <begin position="55"/>
        <end position="71"/>
    </location>
</feature>
<feature type="transmembrane region" description="Helical" evidence="8">
    <location>
        <begin position="30"/>
        <end position="48"/>
    </location>
</feature>
<feature type="non-terminal residue" evidence="10">
    <location>
        <position position="1"/>
    </location>
</feature>
<evidence type="ECO:0000313" key="10">
    <source>
        <dbReference type="EMBL" id="MPQ45152.1"/>
    </source>
</evidence>
<feature type="transmembrane region" description="Helical" evidence="8">
    <location>
        <begin position="284"/>
        <end position="300"/>
    </location>
</feature>
<gene>
    <name evidence="10" type="ORF">GBZ86_15625</name>
</gene>
<feature type="transmembrane region" description="Helical" evidence="8">
    <location>
        <begin position="248"/>
        <end position="272"/>
    </location>
</feature>
<evidence type="ECO:0000256" key="1">
    <source>
        <dbReference type="ARBA" id="ARBA00004651"/>
    </source>
</evidence>
<keyword evidence="11" id="KW-1185">Reference proteome</keyword>
<dbReference type="PANTHER" id="PTHR33908">
    <property type="entry name" value="MANNOSYLTRANSFERASE YKCB-RELATED"/>
    <property type="match status" value="1"/>
</dbReference>
<evidence type="ECO:0000256" key="2">
    <source>
        <dbReference type="ARBA" id="ARBA00022475"/>
    </source>
</evidence>
<dbReference type="GO" id="GO:0016763">
    <property type="term" value="F:pentosyltransferase activity"/>
    <property type="evidence" value="ECO:0007669"/>
    <property type="project" value="TreeGrafter"/>
</dbReference>
<accession>A0A6I1MSL0</accession>
<protein>
    <submittedName>
        <fullName evidence="10">Phospholipid carrier-dependent glycosyltransferase</fullName>
    </submittedName>
</protein>
<feature type="transmembrane region" description="Helical" evidence="8">
    <location>
        <begin position="7"/>
        <end position="24"/>
    </location>
</feature>
<dbReference type="OrthoDB" id="2787520at2"/>
<evidence type="ECO:0000256" key="4">
    <source>
        <dbReference type="ARBA" id="ARBA00022679"/>
    </source>
</evidence>
<evidence type="ECO:0000256" key="5">
    <source>
        <dbReference type="ARBA" id="ARBA00022692"/>
    </source>
</evidence>
<dbReference type="RefSeq" id="WP_152892196.1">
    <property type="nucleotide sequence ID" value="NZ_WHJC01000468.1"/>
</dbReference>
<feature type="transmembrane region" description="Helical" evidence="8">
    <location>
        <begin position="77"/>
        <end position="110"/>
    </location>
</feature>
<keyword evidence="7 8" id="KW-0472">Membrane</keyword>
<evidence type="ECO:0000259" key="9">
    <source>
        <dbReference type="Pfam" id="PF13231"/>
    </source>
</evidence>
<keyword evidence="2" id="KW-1003">Cell membrane</keyword>
<evidence type="ECO:0000256" key="3">
    <source>
        <dbReference type="ARBA" id="ARBA00022676"/>
    </source>
</evidence>
<feature type="transmembrane region" description="Helical" evidence="8">
    <location>
        <begin position="122"/>
        <end position="141"/>
    </location>
</feature>
<dbReference type="GO" id="GO:0005886">
    <property type="term" value="C:plasma membrane"/>
    <property type="evidence" value="ECO:0007669"/>
    <property type="project" value="UniProtKB-SubCell"/>
</dbReference>
<reference evidence="10 11" key="1">
    <citation type="submission" date="2019-10" db="EMBL/GenBank/DDBJ databases">
        <title>The Genome Sequence of Clostridium tarantellae Isolated from Fish Brain.</title>
        <authorList>
            <person name="Bano L."/>
            <person name="Kiel M."/>
            <person name="Sales G."/>
            <person name="Doxey A.C."/>
            <person name="Mansfield M.J."/>
            <person name="Schiavone M."/>
            <person name="Rossetto O."/>
            <person name="Pirazzini M."/>
            <person name="Dobrindt U."/>
            <person name="Montecucco C."/>
        </authorList>
    </citation>
    <scope>NUCLEOTIDE SEQUENCE [LARGE SCALE GENOMIC DNA]</scope>
    <source>
        <strain evidence="10 11">DSM 3997</strain>
    </source>
</reference>
<dbReference type="PANTHER" id="PTHR33908:SF11">
    <property type="entry name" value="MEMBRANE PROTEIN"/>
    <property type="match status" value="1"/>
</dbReference>
<comment type="caution">
    <text evidence="10">The sequence shown here is derived from an EMBL/GenBank/DDBJ whole genome shotgun (WGS) entry which is preliminary data.</text>
</comment>
<dbReference type="EMBL" id="WHJC01000468">
    <property type="protein sequence ID" value="MPQ45152.1"/>
    <property type="molecule type" value="Genomic_DNA"/>
</dbReference>
<dbReference type="InterPro" id="IPR038731">
    <property type="entry name" value="RgtA/B/C-like"/>
</dbReference>
<comment type="subcellular location">
    <subcellularLocation>
        <location evidence="1">Cell membrane</location>
        <topology evidence="1">Multi-pass membrane protein</topology>
    </subcellularLocation>
</comment>